<feature type="domain" description="AprE-like beta-barrel" evidence="9">
    <location>
        <begin position="392"/>
        <end position="481"/>
    </location>
</feature>
<feature type="coiled-coil region" evidence="6">
    <location>
        <begin position="98"/>
        <end position="132"/>
    </location>
</feature>
<dbReference type="EMBL" id="BMBA01000003">
    <property type="protein sequence ID" value="GFZ32672.1"/>
    <property type="molecule type" value="Genomic_DNA"/>
</dbReference>
<dbReference type="Pfam" id="PF26002">
    <property type="entry name" value="Beta-barrel_AprE"/>
    <property type="match status" value="1"/>
</dbReference>
<evidence type="ECO:0000256" key="2">
    <source>
        <dbReference type="ARBA" id="ARBA00009477"/>
    </source>
</evidence>
<evidence type="ECO:0000259" key="9">
    <source>
        <dbReference type="Pfam" id="PF26002"/>
    </source>
</evidence>
<evidence type="ECO:0000256" key="3">
    <source>
        <dbReference type="ARBA" id="ARBA00022692"/>
    </source>
</evidence>
<evidence type="ECO:0000256" key="6">
    <source>
        <dbReference type="SAM" id="Coils"/>
    </source>
</evidence>
<dbReference type="Proteomes" id="UP000663802">
    <property type="component" value="Unassembled WGS sequence"/>
</dbReference>
<keyword evidence="3 7" id="KW-0812">Transmembrane</keyword>
<dbReference type="PANTHER" id="PTHR30386:SF26">
    <property type="entry name" value="TRANSPORT PROTEIN COMB"/>
    <property type="match status" value="1"/>
</dbReference>
<evidence type="ECO:0000256" key="4">
    <source>
        <dbReference type="ARBA" id="ARBA00022989"/>
    </source>
</evidence>
<keyword evidence="11" id="KW-1185">Reference proteome</keyword>
<dbReference type="Pfam" id="PF25887">
    <property type="entry name" value="HB_LcnD"/>
    <property type="match status" value="1"/>
</dbReference>
<evidence type="ECO:0000313" key="10">
    <source>
        <dbReference type="EMBL" id="GFZ32672.1"/>
    </source>
</evidence>
<dbReference type="RefSeq" id="WP_206870947.1">
    <property type="nucleotide sequence ID" value="NZ_BMBA01000003.1"/>
</dbReference>
<feature type="domain" description="LcnD-like long helical bundle" evidence="8">
    <location>
        <begin position="104"/>
        <end position="344"/>
    </location>
</feature>
<organism evidence="10 11">
    <name type="scientific">Clostridium zeae</name>
    <dbReference type="NCBI Taxonomy" id="2759022"/>
    <lineage>
        <taxon>Bacteria</taxon>
        <taxon>Bacillati</taxon>
        <taxon>Bacillota</taxon>
        <taxon>Clostridia</taxon>
        <taxon>Eubacteriales</taxon>
        <taxon>Clostridiaceae</taxon>
        <taxon>Clostridium</taxon>
    </lineage>
</organism>
<evidence type="ECO:0000256" key="7">
    <source>
        <dbReference type="SAM" id="Phobius"/>
    </source>
</evidence>
<name>A0ABQ1ED00_9CLOT</name>
<comment type="caution">
    <text evidence="10">The sequence shown here is derived from an EMBL/GenBank/DDBJ whole genome shotgun (WGS) entry which is preliminary data.</text>
</comment>
<evidence type="ECO:0000256" key="1">
    <source>
        <dbReference type="ARBA" id="ARBA00004167"/>
    </source>
</evidence>
<sequence>MNNIILDLDEITDSKEMLEAKPHKFINIFIYIIIVFLSSALIWAYFSETEIVVKANGIVRSITENQRVINPSTGRVESVNLKDGQDVRKGDILYTIEHTSLNLQKENYEKQIDNINNEIINLKKLSDSINNNKNYFDYSDPKEKEYYNKFLKYKNDIDDANNQSDLSKDQAENQVNILQSQVNETQSDLDNLELLEKSINEGINYLKKGSSYYSQYLDYDISVSNYKKKIDEIQSQYDNIKGKSGVGTEQLDTVQINLGDAKDDLIKYKNQFNTNLISSLEQDKKKLNELRGTLDNTNDLFNKTLNSSKTSLEKYKLSMLTQIDDTIKADESKLQELKVSLQQIKLNIESYIIKASIDGKISIDTNISKDDMIQAGMDIATIVPKESSQFKVQLSVANSDIANIKEGQNVKYHFAALPYKEYGELQGRISNVGIDSKLDTRSGTSYYSAEGVIDNKTVYSYKGEKAQIKVGMLCEAQVVTRKEKIIYRLLEKINFK</sequence>
<feature type="transmembrane region" description="Helical" evidence="7">
    <location>
        <begin position="25"/>
        <end position="46"/>
    </location>
</feature>
<feature type="coiled-coil region" evidence="6">
    <location>
        <begin position="327"/>
        <end position="354"/>
    </location>
</feature>
<proteinExistence type="inferred from homology"/>
<dbReference type="InterPro" id="IPR058982">
    <property type="entry name" value="Beta-barrel_AprE"/>
</dbReference>
<evidence type="ECO:0000313" key="11">
    <source>
        <dbReference type="Proteomes" id="UP000663802"/>
    </source>
</evidence>
<dbReference type="PANTHER" id="PTHR30386">
    <property type="entry name" value="MEMBRANE FUSION SUBUNIT OF EMRAB-TOLC MULTIDRUG EFFLUX PUMP"/>
    <property type="match status" value="1"/>
</dbReference>
<gene>
    <name evidence="10" type="ORF">CSC2_31980</name>
</gene>
<dbReference type="InterPro" id="IPR050739">
    <property type="entry name" value="MFP"/>
</dbReference>
<keyword evidence="6" id="KW-0175">Coiled coil</keyword>
<evidence type="ECO:0000259" key="8">
    <source>
        <dbReference type="Pfam" id="PF25887"/>
    </source>
</evidence>
<comment type="subcellular location">
    <subcellularLocation>
        <location evidence="1">Membrane</location>
        <topology evidence="1">Single-pass membrane protein</topology>
    </subcellularLocation>
</comment>
<reference evidence="10 11" key="1">
    <citation type="journal article" date="2021" name="Int. J. Syst. Evol. Microbiol.">
        <title>Clostridium zeae sp. nov., isolated from corn silage.</title>
        <authorList>
            <person name="Kobayashi H."/>
            <person name="Tanizawa Y."/>
            <person name="Yagura M."/>
            <person name="Sakamoto M."/>
            <person name="Ohkuma M."/>
            <person name="Tohno M."/>
        </authorList>
    </citation>
    <scope>NUCLEOTIDE SEQUENCE [LARGE SCALE GENOMIC DNA]</scope>
    <source>
        <strain evidence="10 11">CSC2</strain>
    </source>
</reference>
<dbReference type="PRINTS" id="PR01490">
    <property type="entry name" value="RTXTOXIND"/>
</dbReference>
<dbReference type="Gene3D" id="2.40.50.100">
    <property type="match status" value="1"/>
</dbReference>
<protein>
    <submittedName>
        <fullName evidence="10">RTX toxin transporter</fullName>
    </submittedName>
</protein>
<comment type="similarity">
    <text evidence="2">Belongs to the membrane fusion protein (MFP) (TC 8.A.1) family.</text>
</comment>
<feature type="coiled-coil region" evidence="6">
    <location>
        <begin position="168"/>
        <end position="195"/>
    </location>
</feature>
<accession>A0ABQ1ED00</accession>
<keyword evidence="5 7" id="KW-0472">Membrane</keyword>
<keyword evidence="4 7" id="KW-1133">Transmembrane helix</keyword>
<dbReference type="InterPro" id="IPR058794">
    <property type="entry name" value="HB_LcnD"/>
</dbReference>
<dbReference type="Gene3D" id="2.40.30.170">
    <property type="match status" value="1"/>
</dbReference>
<evidence type="ECO:0000256" key="5">
    <source>
        <dbReference type="ARBA" id="ARBA00023136"/>
    </source>
</evidence>
<dbReference type="Gene3D" id="1.10.287.470">
    <property type="entry name" value="Helix hairpin bin"/>
    <property type="match status" value="1"/>
</dbReference>